<dbReference type="PATRIC" id="fig|1550241.5.peg.107"/>
<name>A0A0F7CKQ6_9CREN</name>
<reference evidence="3 4" key="1">
    <citation type="journal article" date="2015" name="Stand. Genomic Sci.">
        <title>Complete genome sequence of and proposal of Thermofilum uzonense sp. nov. a novel hyperthermophilic crenarchaeon and emended description of the genus Thermofilum.</title>
        <authorList>
            <person name="Toshchakov S.V."/>
            <person name="Korzhenkov A.A."/>
            <person name="Samarov N.I."/>
            <person name="Mazunin I.O."/>
            <person name="Mozhey O.I."/>
            <person name="Shmyr I.S."/>
            <person name="Derbikova K.S."/>
            <person name="Taranov E.A."/>
            <person name="Dominova I.N."/>
            <person name="Bonch-Osmolovskaya E.A."/>
            <person name="Patrushev M.V."/>
            <person name="Podosokorskaya O.A."/>
            <person name="Kublanov I.V."/>
        </authorList>
    </citation>
    <scope>NUCLEOTIDE SEQUENCE [LARGE SCALE GENOMIC DNA]</scope>
    <source>
        <strain evidence="3 4">1807-2</strain>
    </source>
</reference>
<keyword evidence="1" id="KW-0472">Membrane</keyword>
<dbReference type="EMBL" id="CP009961">
    <property type="protein sequence ID" value="AKG38076.1"/>
    <property type="molecule type" value="Genomic_DNA"/>
</dbReference>
<keyword evidence="1" id="KW-1133">Transmembrane helix</keyword>
<feature type="transmembrane region" description="Helical" evidence="1">
    <location>
        <begin position="39"/>
        <end position="61"/>
    </location>
</feature>
<dbReference type="OrthoDB" id="387003at2157"/>
<dbReference type="GeneID" id="25400670"/>
<evidence type="ECO:0000313" key="4">
    <source>
        <dbReference type="Proteomes" id="UP000067434"/>
    </source>
</evidence>
<dbReference type="Pfam" id="PF13559">
    <property type="entry name" value="DUF4129"/>
    <property type="match status" value="1"/>
</dbReference>
<feature type="transmembrane region" description="Helical" evidence="1">
    <location>
        <begin position="153"/>
        <end position="173"/>
    </location>
</feature>
<dbReference type="HOGENOM" id="CLU_926290_0_0_2"/>
<proteinExistence type="predicted"/>
<organism evidence="3 4">
    <name type="scientific">Infirmifilum uzonense</name>
    <dbReference type="NCBI Taxonomy" id="1550241"/>
    <lineage>
        <taxon>Archaea</taxon>
        <taxon>Thermoproteota</taxon>
        <taxon>Thermoprotei</taxon>
        <taxon>Thermofilales</taxon>
        <taxon>Thermofilaceae</taxon>
        <taxon>Infirmifilum</taxon>
    </lineage>
</organism>
<evidence type="ECO:0000256" key="1">
    <source>
        <dbReference type="SAM" id="Phobius"/>
    </source>
</evidence>
<dbReference type="Proteomes" id="UP000067434">
    <property type="component" value="Chromosome"/>
</dbReference>
<evidence type="ECO:0000259" key="2">
    <source>
        <dbReference type="Pfam" id="PF13559"/>
    </source>
</evidence>
<dbReference type="RefSeq" id="WP_052883401.1">
    <property type="nucleotide sequence ID" value="NZ_CP009961.1"/>
</dbReference>
<dbReference type="AlphaFoldDB" id="A0A0F7CKQ6"/>
<evidence type="ECO:0000313" key="3">
    <source>
        <dbReference type="EMBL" id="AKG38076.1"/>
    </source>
</evidence>
<accession>A0A0F7CKQ6</accession>
<keyword evidence="1" id="KW-0812">Transmembrane</keyword>
<feature type="transmembrane region" description="Helical" evidence="1">
    <location>
        <begin position="82"/>
        <end position="101"/>
    </location>
</feature>
<sequence length="301" mass="34056">MRLRPEIPLIPILTLAILLSASSSPRELVLPAFAGDDFFAVIFLLLVSFLAFNIIIMRHEIVELIRELLRRDERKLQGRSRNFLSSILFNLILLLIVFLIFNRGSSGENSRIMLREGSTMNQSPVLLNTSITSVSVEQTAGHISSTQGTLYKFTPAILAAILAITVITVLLAFREKDVENGKEEVRAFQAHMLRESRNALLSLKSNRNLREIIVELYNSLCRELEKSKIPISGEMTAREIMRETMNLAPHVPVEPLVELTYLFEKALYSNHEMFDEDKVRAERSLLQIISSLESGARYGAN</sequence>
<protein>
    <recommendedName>
        <fullName evidence="2">Protein-glutamine gamma-glutamyltransferase-like C-terminal domain-containing protein</fullName>
    </recommendedName>
</protein>
<dbReference type="KEGG" id="thf:MA03_00525"/>
<keyword evidence="4" id="KW-1185">Reference proteome</keyword>
<feature type="domain" description="Protein-glutamine gamma-glutamyltransferase-like C-terminal" evidence="2">
    <location>
        <begin position="216"/>
        <end position="281"/>
    </location>
</feature>
<gene>
    <name evidence="3" type="ORF">MA03_00525</name>
</gene>
<dbReference type="InterPro" id="IPR025403">
    <property type="entry name" value="TgpA-like_C"/>
</dbReference>
<dbReference type="STRING" id="1550241.MA03_00525"/>